<reference evidence="5 6" key="1">
    <citation type="journal article" date="2011" name="Proc. Natl. Acad. Sci. U.S.A.">
        <title>Evolutionary erosion of yeast sex chromosomes by mating-type switching accidents.</title>
        <authorList>
            <person name="Gordon J.L."/>
            <person name="Armisen D."/>
            <person name="Proux-Wera E."/>
            <person name="Oheigeartaigh S.S."/>
            <person name="Byrne K.P."/>
            <person name="Wolfe K.H."/>
        </authorList>
    </citation>
    <scope>NUCLEOTIDE SEQUENCE [LARGE SCALE GENOMIC DNA]</scope>
    <source>
        <strain evidence="6">ATCC 10597 / BCRC 20456 / CBS 421 / NBRC 0211 / NRRL Y-12639</strain>
    </source>
</reference>
<dbReference type="Proteomes" id="UP000000689">
    <property type="component" value="Chromosome 9"/>
</dbReference>
<keyword evidence="3" id="KW-0449">Lipoprotein</keyword>
<evidence type="ECO:0000313" key="6">
    <source>
        <dbReference type="Proteomes" id="UP000000689"/>
    </source>
</evidence>
<dbReference type="AlphaFoldDB" id="G0WG00"/>
<dbReference type="EMBL" id="HE580275">
    <property type="protein sequence ID" value="CCD26711.1"/>
    <property type="molecule type" value="Genomic_DNA"/>
</dbReference>
<name>G0WG00_NAUDC</name>
<dbReference type="InterPro" id="IPR031632">
    <property type="entry name" value="SVIP"/>
</dbReference>
<protein>
    <submittedName>
        <fullName evidence="5">Uncharacterized protein</fullName>
    </submittedName>
</protein>
<sequence>MGICASKTDSPTTTTTATTTTNTNKPVQRIRPKHNKNAEETTKGTRKKKTVAAVQTSGTKLGAATNDDDDGGKLSPKEAARLAAEKRFKEATEKETKGELGKKLASERAKTYKAHVLEDAEKRNLERERENLTFD</sequence>
<dbReference type="OrthoDB" id="4036141at2759"/>
<accession>G0WG00</accession>
<evidence type="ECO:0000256" key="4">
    <source>
        <dbReference type="SAM" id="MobiDB-lite"/>
    </source>
</evidence>
<dbReference type="GeneID" id="11493644"/>
<gene>
    <name evidence="5" type="primary">NDAI0I01420</name>
    <name evidence="5" type="ordered locus">NDAI_0I01420</name>
</gene>
<dbReference type="Pfam" id="PF15811">
    <property type="entry name" value="SVIP"/>
    <property type="match status" value="1"/>
</dbReference>
<dbReference type="KEGG" id="ndi:NDAI_0I01420"/>
<proteinExistence type="predicted"/>
<dbReference type="eggNOG" id="ENOG502S7W1">
    <property type="taxonomic scope" value="Eukaryota"/>
</dbReference>
<keyword evidence="1" id="KW-0519">Myristate</keyword>
<evidence type="ECO:0000256" key="1">
    <source>
        <dbReference type="ARBA" id="ARBA00022707"/>
    </source>
</evidence>
<feature type="compositionally biased region" description="Low complexity" evidence="4">
    <location>
        <begin position="1"/>
        <end position="26"/>
    </location>
</feature>
<evidence type="ECO:0000256" key="2">
    <source>
        <dbReference type="ARBA" id="ARBA00023139"/>
    </source>
</evidence>
<keyword evidence="2" id="KW-0564">Palmitate</keyword>
<organism evidence="5 6">
    <name type="scientific">Naumovozyma dairenensis (strain ATCC 10597 / BCRC 20456 / CBS 421 / NBRC 0211 / NRRL Y-12639)</name>
    <name type="common">Saccharomyces dairenensis</name>
    <dbReference type="NCBI Taxonomy" id="1071378"/>
    <lineage>
        <taxon>Eukaryota</taxon>
        <taxon>Fungi</taxon>
        <taxon>Dikarya</taxon>
        <taxon>Ascomycota</taxon>
        <taxon>Saccharomycotina</taxon>
        <taxon>Saccharomycetes</taxon>
        <taxon>Saccharomycetales</taxon>
        <taxon>Saccharomycetaceae</taxon>
        <taxon>Naumovozyma</taxon>
    </lineage>
</organism>
<dbReference type="RefSeq" id="XP_003671954.1">
    <property type="nucleotide sequence ID" value="XM_003671906.1"/>
</dbReference>
<feature type="region of interest" description="Disordered" evidence="4">
    <location>
        <begin position="1"/>
        <end position="76"/>
    </location>
</feature>
<dbReference type="OMA" id="TSKPHIR"/>
<keyword evidence="6" id="KW-1185">Reference proteome</keyword>
<evidence type="ECO:0000256" key="3">
    <source>
        <dbReference type="ARBA" id="ARBA00023288"/>
    </source>
</evidence>
<dbReference type="HOGENOM" id="CLU_154049_0_0_1"/>
<evidence type="ECO:0000313" key="5">
    <source>
        <dbReference type="EMBL" id="CCD26711.1"/>
    </source>
</evidence>